<dbReference type="EC" id="2.10.1.1" evidence="6"/>
<organism evidence="8 9">
    <name type="scientific">Marinibaculum pumilum</name>
    <dbReference type="NCBI Taxonomy" id="1766165"/>
    <lineage>
        <taxon>Bacteria</taxon>
        <taxon>Pseudomonadati</taxon>
        <taxon>Pseudomonadota</taxon>
        <taxon>Alphaproteobacteria</taxon>
        <taxon>Rhodospirillales</taxon>
        <taxon>Rhodospirillaceae</taxon>
        <taxon>Marinibaculum</taxon>
    </lineage>
</organism>
<dbReference type="SUPFAM" id="SSF53218">
    <property type="entry name" value="Molybdenum cofactor biosynthesis proteins"/>
    <property type="match status" value="1"/>
</dbReference>
<dbReference type="Pfam" id="PF00994">
    <property type="entry name" value="MoCF_biosynth"/>
    <property type="match status" value="1"/>
</dbReference>
<protein>
    <recommendedName>
        <fullName evidence="6">Molybdopterin molybdenumtransferase</fullName>
        <ecNumber evidence="6">2.10.1.1</ecNumber>
    </recommendedName>
</protein>
<dbReference type="InterPro" id="IPR036135">
    <property type="entry name" value="MoeA_linker/N_sf"/>
</dbReference>
<dbReference type="InterPro" id="IPR005110">
    <property type="entry name" value="MoeA_linker/N"/>
</dbReference>
<dbReference type="SUPFAM" id="SSF63882">
    <property type="entry name" value="MoeA N-terminal region -like"/>
    <property type="match status" value="1"/>
</dbReference>
<comment type="pathway">
    <text evidence="2 6">Cofactor biosynthesis; molybdopterin biosynthesis.</text>
</comment>
<evidence type="ECO:0000256" key="1">
    <source>
        <dbReference type="ARBA" id="ARBA00002901"/>
    </source>
</evidence>
<dbReference type="EMBL" id="JBHRTR010000009">
    <property type="protein sequence ID" value="MFC3226211.1"/>
    <property type="molecule type" value="Genomic_DNA"/>
</dbReference>
<evidence type="ECO:0000259" key="7">
    <source>
        <dbReference type="SMART" id="SM00852"/>
    </source>
</evidence>
<dbReference type="PANTHER" id="PTHR10192:SF5">
    <property type="entry name" value="GEPHYRIN"/>
    <property type="match status" value="1"/>
</dbReference>
<evidence type="ECO:0000256" key="6">
    <source>
        <dbReference type="RuleBase" id="RU365090"/>
    </source>
</evidence>
<dbReference type="InterPro" id="IPR036688">
    <property type="entry name" value="MoeA_C_domain_IV_sf"/>
</dbReference>
<dbReference type="Pfam" id="PF03453">
    <property type="entry name" value="MoeA_N"/>
    <property type="match status" value="1"/>
</dbReference>
<keyword evidence="6" id="KW-0808">Transferase</keyword>
<name>A0ABV7KV83_9PROT</name>
<dbReference type="InterPro" id="IPR008284">
    <property type="entry name" value="MoCF_biosynth_CS"/>
</dbReference>
<dbReference type="Gene3D" id="3.90.105.10">
    <property type="entry name" value="Molybdopterin biosynthesis moea protein, domain 2"/>
    <property type="match status" value="1"/>
</dbReference>
<dbReference type="Pfam" id="PF03454">
    <property type="entry name" value="MoeA_C"/>
    <property type="match status" value="1"/>
</dbReference>
<proteinExistence type="inferred from homology"/>
<dbReference type="PROSITE" id="PS01079">
    <property type="entry name" value="MOCF_BIOSYNTHESIS_2"/>
    <property type="match status" value="1"/>
</dbReference>
<evidence type="ECO:0000256" key="5">
    <source>
        <dbReference type="ARBA" id="ARBA00047317"/>
    </source>
</evidence>
<accession>A0ABV7KV83</accession>
<dbReference type="InterPro" id="IPR005111">
    <property type="entry name" value="MoeA_C_domain_IV"/>
</dbReference>
<gene>
    <name evidence="8" type="ORF">ACFOGJ_03165</name>
</gene>
<dbReference type="Proteomes" id="UP001595528">
    <property type="component" value="Unassembled WGS sequence"/>
</dbReference>
<keyword evidence="4 6" id="KW-0501">Molybdenum cofactor biosynthesis</keyword>
<dbReference type="CDD" id="cd00887">
    <property type="entry name" value="MoeA"/>
    <property type="match status" value="1"/>
</dbReference>
<sequence length="415" mass="41711">MAPVPVDTAFEAALALASPVEGTERVALPAAPGRILATDSPAAGPYPAFDHAAVDGYALRAADGAEAPVVLPCTDLSLPGSRPAPLAPGRAARIFTGAPIPDGADSVVMQEACAAVTLPDGTPAVRIGTAAAAGGNLRRAGEDMRPGEALLTAGSLLDARHLAAAAAADIGALEVRRRVRVAYLSCGNELLPPGAPAAAGIPAARDSNRPMLAALLARPWIEARDLGIQPDQPERLQAALAEAAGWADLVVTSGGMSVGETDHLPEAVARLEGEWAALQVAMKPGKPLGLGRLGAAVLLGLPGNPYAAFVGAVLFGGLVLRRLSGQPAVRPPGRRALLAEAVSRRPGRTDFLPVALVPAQGEGPPRLQVLGPGGSARLAPLLAADGLAEVAGDLAAAPAGTPVRFHSFAELFGTG</sequence>
<evidence type="ECO:0000313" key="9">
    <source>
        <dbReference type="Proteomes" id="UP001595528"/>
    </source>
</evidence>
<reference evidence="9" key="1">
    <citation type="journal article" date="2019" name="Int. J. Syst. Evol. Microbiol.">
        <title>The Global Catalogue of Microorganisms (GCM) 10K type strain sequencing project: providing services to taxonomists for standard genome sequencing and annotation.</title>
        <authorList>
            <consortium name="The Broad Institute Genomics Platform"/>
            <consortium name="The Broad Institute Genome Sequencing Center for Infectious Disease"/>
            <person name="Wu L."/>
            <person name="Ma J."/>
        </authorList>
    </citation>
    <scope>NUCLEOTIDE SEQUENCE [LARGE SCALE GENOMIC DNA]</scope>
    <source>
        <strain evidence="9">KCTC 42964</strain>
    </source>
</reference>
<dbReference type="SMART" id="SM00852">
    <property type="entry name" value="MoCF_biosynth"/>
    <property type="match status" value="1"/>
</dbReference>
<feature type="domain" description="MoaB/Mog" evidence="7">
    <location>
        <begin position="182"/>
        <end position="322"/>
    </location>
</feature>
<keyword evidence="6" id="KW-0500">Molybdenum</keyword>
<evidence type="ECO:0000256" key="4">
    <source>
        <dbReference type="ARBA" id="ARBA00023150"/>
    </source>
</evidence>
<dbReference type="SUPFAM" id="SSF63867">
    <property type="entry name" value="MoeA C-terminal domain-like"/>
    <property type="match status" value="1"/>
</dbReference>
<evidence type="ECO:0000256" key="2">
    <source>
        <dbReference type="ARBA" id="ARBA00005046"/>
    </source>
</evidence>
<dbReference type="Gene3D" id="2.40.340.10">
    <property type="entry name" value="MoeA, C-terminal, domain IV"/>
    <property type="match status" value="1"/>
</dbReference>
<dbReference type="InterPro" id="IPR038987">
    <property type="entry name" value="MoeA-like"/>
</dbReference>
<keyword evidence="6" id="KW-0479">Metal-binding</keyword>
<comment type="cofactor">
    <cofactor evidence="6">
        <name>Mg(2+)</name>
        <dbReference type="ChEBI" id="CHEBI:18420"/>
    </cofactor>
</comment>
<evidence type="ECO:0000256" key="3">
    <source>
        <dbReference type="ARBA" id="ARBA00010763"/>
    </source>
</evidence>
<dbReference type="PANTHER" id="PTHR10192">
    <property type="entry name" value="MOLYBDOPTERIN BIOSYNTHESIS PROTEIN"/>
    <property type="match status" value="1"/>
</dbReference>
<evidence type="ECO:0000313" key="8">
    <source>
        <dbReference type="EMBL" id="MFC3226211.1"/>
    </source>
</evidence>
<dbReference type="RefSeq" id="WP_379898071.1">
    <property type="nucleotide sequence ID" value="NZ_JBHRTR010000009.1"/>
</dbReference>
<dbReference type="InterPro" id="IPR001453">
    <property type="entry name" value="MoaB/Mog_dom"/>
</dbReference>
<comment type="function">
    <text evidence="1 6">Catalyzes the insertion of molybdate into adenylated molybdopterin with the concomitant release of AMP.</text>
</comment>
<dbReference type="InterPro" id="IPR036425">
    <property type="entry name" value="MoaB/Mog-like_dom_sf"/>
</dbReference>
<comment type="similarity">
    <text evidence="3 6">Belongs to the MoeA family.</text>
</comment>
<dbReference type="Gene3D" id="3.40.980.10">
    <property type="entry name" value="MoaB/Mog-like domain"/>
    <property type="match status" value="1"/>
</dbReference>
<keyword evidence="9" id="KW-1185">Reference proteome</keyword>
<comment type="catalytic activity">
    <reaction evidence="5">
        <text>adenylyl-molybdopterin + molybdate = Mo-molybdopterin + AMP + H(+)</text>
        <dbReference type="Rhea" id="RHEA:35047"/>
        <dbReference type="ChEBI" id="CHEBI:15378"/>
        <dbReference type="ChEBI" id="CHEBI:36264"/>
        <dbReference type="ChEBI" id="CHEBI:62727"/>
        <dbReference type="ChEBI" id="CHEBI:71302"/>
        <dbReference type="ChEBI" id="CHEBI:456215"/>
        <dbReference type="EC" id="2.10.1.1"/>
    </reaction>
</comment>
<keyword evidence="6" id="KW-0460">Magnesium</keyword>
<dbReference type="Gene3D" id="2.170.190.11">
    <property type="entry name" value="Molybdopterin biosynthesis moea protein, domain 3"/>
    <property type="match status" value="1"/>
</dbReference>
<comment type="caution">
    <text evidence="8">The sequence shown here is derived from an EMBL/GenBank/DDBJ whole genome shotgun (WGS) entry which is preliminary data.</text>
</comment>